<feature type="domain" description="Sodium/calcium exchanger membrane region" evidence="6">
    <location>
        <begin position="175"/>
        <end position="313"/>
    </location>
</feature>
<dbReference type="EMBL" id="MHCQ01000039">
    <property type="protein sequence ID" value="OGY23737.1"/>
    <property type="molecule type" value="Genomic_DNA"/>
</dbReference>
<proteinExistence type="predicted"/>
<evidence type="ECO:0000313" key="8">
    <source>
        <dbReference type="Proteomes" id="UP000177103"/>
    </source>
</evidence>
<feature type="transmembrane region" description="Helical" evidence="5">
    <location>
        <begin position="241"/>
        <end position="265"/>
    </location>
</feature>
<feature type="transmembrane region" description="Helical" evidence="5">
    <location>
        <begin position="166"/>
        <end position="189"/>
    </location>
</feature>
<dbReference type="Pfam" id="PF01699">
    <property type="entry name" value="Na_Ca_ex"/>
    <property type="match status" value="2"/>
</dbReference>
<feature type="transmembrane region" description="Helical" evidence="5">
    <location>
        <begin position="209"/>
        <end position="229"/>
    </location>
</feature>
<evidence type="ECO:0000256" key="4">
    <source>
        <dbReference type="ARBA" id="ARBA00023136"/>
    </source>
</evidence>
<dbReference type="InterPro" id="IPR004481">
    <property type="entry name" value="K/Na/Ca-exchanger"/>
</dbReference>
<organism evidence="7 8">
    <name type="scientific">Candidatus Woykebacteria bacterium RBG_13_40_7b</name>
    <dbReference type="NCBI Taxonomy" id="1802594"/>
    <lineage>
        <taxon>Bacteria</taxon>
        <taxon>Candidatus Woykeibacteriota</taxon>
    </lineage>
</organism>
<feature type="transmembrane region" description="Helical" evidence="5">
    <location>
        <begin position="298"/>
        <end position="317"/>
    </location>
</feature>
<dbReference type="PANTHER" id="PTHR10846">
    <property type="entry name" value="SODIUM/POTASSIUM/CALCIUM EXCHANGER"/>
    <property type="match status" value="1"/>
</dbReference>
<gene>
    <name evidence="7" type="ORF">A2Y57_04375</name>
</gene>
<feature type="transmembrane region" description="Helical" evidence="5">
    <location>
        <begin position="271"/>
        <end position="291"/>
    </location>
</feature>
<feature type="domain" description="Sodium/calcium exchanger membrane region" evidence="6">
    <location>
        <begin position="4"/>
        <end position="141"/>
    </location>
</feature>
<reference evidence="7 8" key="1">
    <citation type="journal article" date="2016" name="Nat. Commun.">
        <title>Thousands of microbial genomes shed light on interconnected biogeochemical processes in an aquifer system.</title>
        <authorList>
            <person name="Anantharaman K."/>
            <person name="Brown C.T."/>
            <person name="Hug L.A."/>
            <person name="Sharon I."/>
            <person name="Castelle C.J."/>
            <person name="Probst A.J."/>
            <person name="Thomas B.C."/>
            <person name="Singh A."/>
            <person name="Wilkins M.J."/>
            <person name="Karaoz U."/>
            <person name="Brodie E.L."/>
            <person name="Williams K.H."/>
            <person name="Hubbard S.S."/>
            <person name="Banfield J.F."/>
        </authorList>
    </citation>
    <scope>NUCLEOTIDE SEQUENCE [LARGE SCALE GENOMIC DNA]</scope>
</reference>
<evidence type="ECO:0000256" key="5">
    <source>
        <dbReference type="SAM" id="Phobius"/>
    </source>
</evidence>
<keyword evidence="2 5" id="KW-0812">Transmembrane</keyword>
<sequence>MSDLIVFLLSLIAIILGAEWLGASAVEVAKKLNIPKVVIGATLVSVATTLPEISVSFFSGIRNEGVIGLGTVLGSPAANLGLILGLVLLFSAARVNKFYFTRTIYIFIFLTAVVVALGLKGNIDKNGGILLITLGLIYLIFEFIISQKEAGLIESLESRFDKIRSFFSRIDTYKILLYFVLGALLLALGGDYLVKSTISLANFFKIPEIVVSLTVIALGTSLPELATAINSVVKKRISLSIGNLAGASIMDFTVALGAGVIFYNAPVSKTLLVIASVALFSIAFIALLGILNKIPSKLAGSGLIFIYLLFILIGVITGS</sequence>
<protein>
    <recommendedName>
        <fullName evidence="6">Sodium/calcium exchanger membrane region domain-containing protein</fullName>
    </recommendedName>
</protein>
<evidence type="ECO:0000259" key="6">
    <source>
        <dbReference type="Pfam" id="PF01699"/>
    </source>
</evidence>
<evidence type="ECO:0000256" key="3">
    <source>
        <dbReference type="ARBA" id="ARBA00022989"/>
    </source>
</evidence>
<feature type="transmembrane region" description="Helical" evidence="5">
    <location>
        <begin position="66"/>
        <end position="91"/>
    </location>
</feature>
<evidence type="ECO:0000256" key="1">
    <source>
        <dbReference type="ARBA" id="ARBA00004141"/>
    </source>
</evidence>
<dbReference type="GO" id="GO:0008273">
    <property type="term" value="F:calcium, potassium:sodium antiporter activity"/>
    <property type="evidence" value="ECO:0007669"/>
    <property type="project" value="TreeGrafter"/>
</dbReference>
<comment type="subcellular location">
    <subcellularLocation>
        <location evidence="1">Membrane</location>
        <topology evidence="1">Multi-pass membrane protein</topology>
    </subcellularLocation>
</comment>
<dbReference type="GO" id="GO:0005262">
    <property type="term" value="F:calcium channel activity"/>
    <property type="evidence" value="ECO:0007669"/>
    <property type="project" value="TreeGrafter"/>
</dbReference>
<name>A0A1G1W8P2_9BACT</name>
<dbReference type="InterPro" id="IPR004837">
    <property type="entry name" value="NaCa_Exmemb"/>
</dbReference>
<keyword evidence="3 5" id="KW-1133">Transmembrane helix</keyword>
<dbReference type="PANTHER" id="PTHR10846:SF8">
    <property type="entry name" value="INNER MEMBRANE PROTEIN YRBG"/>
    <property type="match status" value="1"/>
</dbReference>
<keyword evidence="4 5" id="KW-0472">Membrane</keyword>
<feature type="transmembrane region" description="Helical" evidence="5">
    <location>
        <begin position="103"/>
        <end position="121"/>
    </location>
</feature>
<evidence type="ECO:0000256" key="2">
    <source>
        <dbReference type="ARBA" id="ARBA00022692"/>
    </source>
</evidence>
<dbReference type="InterPro" id="IPR044880">
    <property type="entry name" value="NCX_ion-bd_dom_sf"/>
</dbReference>
<dbReference type="AlphaFoldDB" id="A0A1G1W8P2"/>
<feature type="transmembrane region" description="Helical" evidence="5">
    <location>
        <begin position="127"/>
        <end position="145"/>
    </location>
</feature>
<dbReference type="Proteomes" id="UP000177103">
    <property type="component" value="Unassembled WGS sequence"/>
</dbReference>
<accession>A0A1G1W8P2</accession>
<comment type="caution">
    <text evidence="7">The sequence shown here is derived from an EMBL/GenBank/DDBJ whole genome shotgun (WGS) entry which is preliminary data.</text>
</comment>
<dbReference type="GO" id="GO:0006874">
    <property type="term" value="P:intracellular calcium ion homeostasis"/>
    <property type="evidence" value="ECO:0007669"/>
    <property type="project" value="TreeGrafter"/>
</dbReference>
<evidence type="ECO:0000313" key="7">
    <source>
        <dbReference type="EMBL" id="OGY23737.1"/>
    </source>
</evidence>
<dbReference type="Gene3D" id="1.20.1420.30">
    <property type="entry name" value="NCX, central ion-binding region"/>
    <property type="match status" value="2"/>
</dbReference>
<dbReference type="GO" id="GO:0005886">
    <property type="term" value="C:plasma membrane"/>
    <property type="evidence" value="ECO:0007669"/>
    <property type="project" value="TreeGrafter"/>
</dbReference>